<reference evidence="8" key="1">
    <citation type="journal article" date="2015" name="Nature">
        <title>Complex archaea that bridge the gap between prokaryotes and eukaryotes.</title>
        <authorList>
            <person name="Spang A."/>
            <person name="Saw J.H."/>
            <person name="Jorgensen S.L."/>
            <person name="Zaremba-Niedzwiedzka K."/>
            <person name="Martijn J."/>
            <person name="Lind A.E."/>
            <person name="van Eijk R."/>
            <person name="Schleper C."/>
            <person name="Guy L."/>
            <person name="Ettema T.J."/>
        </authorList>
    </citation>
    <scope>NUCLEOTIDE SEQUENCE</scope>
</reference>
<name>A0A0F9TGH1_9ZZZZ</name>
<dbReference type="GO" id="GO:0005960">
    <property type="term" value="C:glycine cleavage complex"/>
    <property type="evidence" value="ECO:0007669"/>
    <property type="project" value="TreeGrafter"/>
</dbReference>
<dbReference type="Gene3D" id="6.20.440.10">
    <property type="match status" value="1"/>
</dbReference>
<dbReference type="GO" id="GO:0016594">
    <property type="term" value="F:glycine binding"/>
    <property type="evidence" value="ECO:0007669"/>
    <property type="project" value="TreeGrafter"/>
</dbReference>
<dbReference type="InterPro" id="IPR049316">
    <property type="entry name" value="GDC-P_C"/>
</dbReference>
<dbReference type="InterPro" id="IPR015422">
    <property type="entry name" value="PyrdxlP-dep_Trfase_small"/>
</dbReference>
<keyword evidence="3" id="KW-0663">Pyridoxal phosphate</keyword>
<dbReference type="FunFam" id="3.90.1150.10:FF:000014">
    <property type="entry name" value="Probable glycine dehydrogenase (decarboxylating) subunit 2"/>
    <property type="match status" value="1"/>
</dbReference>
<dbReference type="InterPro" id="IPR015424">
    <property type="entry name" value="PyrdxlP-dep_Trfase"/>
</dbReference>
<dbReference type="PANTHER" id="PTHR11773">
    <property type="entry name" value="GLYCINE DEHYDROGENASE, DECARBOXYLATING"/>
    <property type="match status" value="1"/>
</dbReference>
<dbReference type="EMBL" id="LAZR01001240">
    <property type="protein sequence ID" value="KKN48081.1"/>
    <property type="molecule type" value="Genomic_DNA"/>
</dbReference>
<evidence type="ECO:0000256" key="3">
    <source>
        <dbReference type="ARBA" id="ARBA00022898"/>
    </source>
</evidence>
<evidence type="ECO:0000256" key="1">
    <source>
        <dbReference type="ARBA" id="ARBA00001933"/>
    </source>
</evidence>
<evidence type="ECO:0000256" key="5">
    <source>
        <dbReference type="ARBA" id="ARBA00049026"/>
    </source>
</evidence>
<evidence type="ECO:0000259" key="7">
    <source>
        <dbReference type="Pfam" id="PF21478"/>
    </source>
</evidence>
<dbReference type="InterPro" id="IPR015421">
    <property type="entry name" value="PyrdxlP-dep_Trfase_major"/>
</dbReference>
<dbReference type="Gene3D" id="3.90.1150.10">
    <property type="entry name" value="Aspartate Aminotransferase, domain 1"/>
    <property type="match status" value="1"/>
</dbReference>
<dbReference type="InterPro" id="IPR049315">
    <property type="entry name" value="GDC-P_N"/>
</dbReference>
<dbReference type="FunFam" id="3.40.640.10:FF:000224">
    <property type="entry name" value="Probable glycine dehydrogenase (decarboxylating) subunit 2"/>
    <property type="match status" value="1"/>
</dbReference>
<dbReference type="Gene3D" id="3.40.640.10">
    <property type="entry name" value="Type I PLP-dependent aspartate aminotransferase-like (Major domain)"/>
    <property type="match status" value="1"/>
</dbReference>
<dbReference type="SUPFAM" id="SSF53383">
    <property type="entry name" value="PLP-dependent transferases"/>
    <property type="match status" value="1"/>
</dbReference>
<dbReference type="EC" id="1.4.4.2" evidence="2"/>
<sequence length="485" mass="54036">MIREPLIFEISGKGKRAFSLPELDVPSKKDLLRNLPVRDEIEGFPQVSEVEIVRHFTRLSQTNHCIDVGFYPLGSCTMKYNPKINEKIASLLEFNSSHPAAPLDLVQGNLEVLKTTEELLAELTGMDAFSLQPSAGAQGELVGMMLIRAYLGERGNPRKIVLIPDSAHGTNPSSAHLCGYRVQEIRSNKKGTIDLKSLAQNMTEEVAALMITNPNTLGVFEADIKKMAEIVHSKGGFVYMDGANMNALIGVCRPGDMDVDVIHLNLHKTFSTPHGGGGPGSGPVGAKRMLKPYLPLPIIERKEGKYFLNFDQPKSIGKVHSFYGNFLVIVKALAYILSLGYEGLKEVAEIAVLNSNYVRKSLEREYYLKYKTPTLHECVFSDKFQRENGVGNIDIAKRLIDFGLHPPTMSFPLIVRGALMTEPTETESKRDLDLFIDAMKQISKEAKENPEVVRSAPHTSYVRRLDETTAARDPVLRWKEKKKIK</sequence>
<dbReference type="GO" id="GO:0030170">
    <property type="term" value="F:pyridoxal phosphate binding"/>
    <property type="evidence" value="ECO:0007669"/>
    <property type="project" value="TreeGrafter"/>
</dbReference>
<keyword evidence="4" id="KW-0560">Oxidoreductase</keyword>
<evidence type="ECO:0000259" key="6">
    <source>
        <dbReference type="Pfam" id="PF02347"/>
    </source>
</evidence>
<evidence type="ECO:0000313" key="8">
    <source>
        <dbReference type="EMBL" id="KKN48081.1"/>
    </source>
</evidence>
<dbReference type="HAMAP" id="MF_00713">
    <property type="entry name" value="GcvPB"/>
    <property type="match status" value="1"/>
</dbReference>
<dbReference type="NCBIfam" id="NF003346">
    <property type="entry name" value="PRK04366.1"/>
    <property type="match status" value="1"/>
</dbReference>
<feature type="domain" description="Glycine cleavage system P-protein N-terminal" evidence="6">
    <location>
        <begin position="45"/>
        <end position="295"/>
    </location>
</feature>
<dbReference type="GO" id="GO:0005829">
    <property type="term" value="C:cytosol"/>
    <property type="evidence" value="ECO:0007669"/>
    <property type="project" value="TreeGrafter"/>
</dbReference>
<dbReference type="Pfam" id="PF02347">
    <property type="entry name" value="GDC-P"/>
    <property type="match status" value="1"/>
</dbReference>
<dbReference type="InterPro" id="IPR023012">
    <property type="entry name" value="GcvPB"/>
</dbReference>
<evidence type="ECO:0000256" key="4">
    <source>
        <dbReference type="ARBA" id="ARBA00023002"/>
    </source>
</evidence>
<dbReference type="GO" id="GO:0004375">
    <property type="term" value="F:glycine dehydrogenase (decarboxylating) activity"/>
    <property type="evidence" value="ECO:0007669"/>
    <property type="project" value="UniProtKB-EC"/>
</dbReference>
<dbReference type="PANTHER" id="PTHR11773:SF1">
    <property type="entry name" value="GLYCINE DEHYDROGENASE (DECARBOXYLATING), MITOCHONDRIAL"/>
    <property type="match status" value="1"/>
</dbReference>
<dbReference type="Pfam" id="PF21478">
    <property type="entry name" value="GcvP2_C"/>
    <property type="match status" value="1"/>
</dbReference>
<dbReference type="AlphaFoldDB" id="A0A0F9TGH1"/>
<dbReference type="GO" id="GO:0019464">
    <property type="term" value="P:glycine decarboxylation via glycine cleavage system"/>
    <property type="evidence" value="ECO:0007669"/>
    <property type="project" value="InterPro"/>
</dbReference>
<accession>A0A0F9TGH1</accession>
<organism evidence="8">
    <name type="scientific">marine sediment metagenome</name>
    <dbReference type="NCBI Taxonomy" id="412755"/>
    <lineage>
        <taxon>unclassified sequences</taxon>
        <taxon>metagenomes</taxon>
        <taxon>ecological metagenomes</taxon>
    </lineage>
</organism>
<comment type="catalytic activity">
    <reaction evidence="5">
        <text>N(6)-[(R)-lipoyl]-L-lysyl-[glycine-cleavage complex H protein] + glycine + H(+) = N(6)-[(R)-S(8)-aminomethyldihydrolipoyl]-L-lysyl-[glycine-cleavage complex H protein] + CO2</text>
        <dbReference type="Rhea" id="RHEA:24304"/>
        <dbReference type="Rhea" id="RHEA-COMP:10494"/>
        <dbReference type="Rhea" id="RHEA-COMP:10495"/>
        <dbReference type="ChEBI" id="CHEBI:15378"/>
        <dbReference type="ChEBI" id="CHEBI:16526"/>
        <dbReference type="ChEBI" id="CHEBI:57305"/>
        <dbReference type="ChEBI" id="CHEBI:83099"/>
        <dbReference type="ChEBI" id="CHEBI:83143"/>
        <dbReference type="EC" id="1.4.4.2"/>
    </reaction>
</comment>
<feature type="domain" description="Glycine dehydrogenase C-terminal" evidence="7">
    <location>
        <begin position="348"/>
        <end position="448"/>
    </location>
</feature>
<evidence type="ECO:0000256" key="2">
    <source>
        <dbReference type="ARBA" id="ARBA00012134"/>
    </source>
</evidence>
<comment type="caution">
    <text evidence="8">The sequence shown here is derived from an EMBL/GenBank/DDBJ whole genome shotgun (WGS) entry which is preliminary data.</text>
</comment>
<comment type="cofactor">
    <cofactor evidence="1">
        <name>pyridoxal 5'-phosphate</name>
        <dbReference type="ChEBI" id="CHEBI:597326"/>
    </cofactor>
</comment>
<gene>
    <name evidence="8" type="ORF">LCGC14_0656430</name>
</gene>
<dbReference type="InterPro" id="IPR020581">
    <property type="entry name" value="GDC_P"/>
</dbReference>
<proteinExistence type="inferred from homology"/>
<protein>
    <recommendedName>
        <fullName evidence="2">glycine dehydrogenase (aminomethyl-transferring)</fullName>
        <ecNumber evidence="2">1.4.4.2</ecNumber>
    </recommendedName>
</protein>